<reference evidence="1" key="1">
    <citation type="submission" date="2020-08" db="EMBL/GenBank/DDBJ databases">
        <title>Ramlibacter sp. GTP1 16S ribosomal RNA gene genome sequencing and assembly.</title>
        <authorList>
            <person name="Kang M."/>
        </authorList>
    </citation>
    <scope>NUCLEOTIDE SEQUENCE</scope>
    <source>
        <strain evidence="1">GTP1</strain>
    </source>
</reference>
<comment type="caution">
    <text evidence="1">The sequence shown here is derived from an EMBL/GenBank/DDBJ whole genome shotgun (WGS) entry which is preliminary data.</text>
</comment>
<dbReference type="Proteomes" id="UP000596827">
    <property type="component" value="Unassembled WGS sequence"/>
</dbReference>
<organism evidence="1 2">
    <name type="scientific">Ramlibacter albus</name>
    <dbReference type="NCBI Taxonomy" id="2079448"/>
    <lineage>
        <taxon>Bacteria</taxon>
        <taxon>Pseudomonadati</taxon>
        <taxon>Pseudomonadota</taxon>
        <taxon>Betaproteobacteria</taxon>
        <taxon>Burkholderiales</taxon>
        <taxon>Comamonadaceae</taxon>
        <taxon>Ramlibacter</taxon>
    </lineage>
</organism>
<evidence type="ECO:0000313" key="1">
    <source>
        <dbReference type="EMBL" id="MBC5765945.1"/>
    </source>
</evidence>
<keyword evidence="2" id="KW-1185">Reference proteome</keyword>
<dbReference type="RefSeq" id="WP_187082409.1">
    <property type="nucleotide sequence ID" value="NZ_JACORU010000005.1"/>
</dbReference>
<dbReference type="AlphaFoldDB" id="A0A923M8H5"/>
<sequence length="51" mass="5366">MTTLPPQAWRSRRGRLASTAMVWGFGVAQLREAARPVTAAPAPAPAPAPAR</sequence>
<protein>
    <submittedName>
        <fullName evidence="1">Uncharacterized protein</fullName>
    </submittedName>
</protein>
<dbReference type="EMBL" id="JACORU010000005">
    <property type="protein sequence ID" value="MBC5765945.1"/>
    <property type="molecule type" value="Genomic_DNA"/>
</dbReference>
<gene>
    <name evidence="1" type="ORF">H8R02_15865</name>
</gene>
<name>A0A923M8H5_9BURK</name>
<accession>A0A923M8H5</accession>
<evidence type="ECO:0000313" key="2">
    <source>
        <dbReference type="Proteomes" id="UP000596827"/>
    </source>
</evidence>
<proteinExistence type="predicted"/>